<proteinExistence type="predicted"/>
<feature type="chain" id="PRO_5046367862" evidence="1">
    <location>
        <begin position="46"/>
        <end position="613"/>
    </location>
</feature>
<accession>A0ABY3XI34</accession>
<protein>
    <submittedName>
        <fullName evidence="3">SH3 domain-containing protein</fullName>
    </submittedName>
</protein>
<reference evidence="3 4" key="1">
    <citation type="submission" date="2022-03" db="EMBL/GenBank/DDBJ databases">
        <title>Complete genome sequence of Lysobacter capsici VKM B-2533 and Lysobacter gummosus 10.1.1, promising sources of lytic agents.</title>
        <authorList>
            <person name="Tarlachkov S.V."/>
            <person name="Kudryakova I.V."/>
            <person name="Afoshin A.S."/>
            <person name="Leontyevskaya E.A."/>
            <person name="Leontyevskaya N.V."/>
        </authorList>
    </citation>
    <scope>NUCLEOTIDE SEQUENCE [LARGE SCALE GENOMIC DNA]</scope>
    <source>
        <strain evidence="3 4">10.1.1</strain>
    </source>
</reference>
<evidence type="ECO:0000256" key="1">
    <source>
        <dbReference type="SAM" id="SignalP"/>
    </source>
</evidence>
<evidence type="ECO:0000313" key="4">
    <source>
        <dbReference type="Proteomes" id="UP000829194"/>
    </source>
</evidence>
<dbReference type="PROSITE" id="PS51781">
    <property type="entry name" value="SH3B"/>
    <property type="match status" value="1"/>
</dbReference>
<organism evidence="3 4">
    <name type="scientific">Lysobacter gummosus</name>
    <dbReference type="NCBI Taxonomy" id="262324"/>
    <lineage>
        <taxon>Bacteria</taxon>
        <taxon>Pseudomonadati</taxon>
        <taxon>Pseudomonadota</taxon>
        <taxon>Gammaproteobacteria</taxon>
        <taxon>Lysobacterales</taxon>
        <taxon>Lysobacteraceae</taxon>
        <taxon>Lysobacter</taxon>
    </lineage>
</organism>
<dbReference type="InterPro" id="IPR003646">
    <property type="entry name" value="SH3-like_bac-type"/>
</dbReference>
<keyword evidence="4" id="KW-1185">Reference proteome</keyword>
<dbReference type="EMBL" id="CP093547">
    <property type="protein sequence ID" value="UNP31281.1"/>
    <property type="molecule type" value="Genomic_DNA"/>
</dbReference>
<dbReference type="InterPro" id="IPR013693">
    <property type="entry name" value="SpoIID/LytB_N"/>
</dbReference>
<evidence type="ECO:0000313" key="3">
    <source>
        <dbReference type="EMBL" id="UNP31281.1"/>
    </source>
</evidence>
<dbReference type="RefSeq" id="WP_187313154.1">
    <property type="nucleotide sequence ID" value="NZ_CP011131.1"/>
</dbReference>
<sequence length="613" mass="64224">MNSSIASKNNASNRDCAASAMRPLAATGLPWLAGACALAMSTAYAGQVLKAGDNAGASKIAVRSAATQAAIDVRVRDSVSGRALQAELSIAPVGRSDARQMLPLASQGGRVAGLAKGDYQLTVSVPGYQSLTTRVNSDGALGLPTTLWLSPERESDQLDLLALKAVECSDCVVYSGHVYDQRSGKPLAGVSVRTGQGERAVTDGAGYFEVRSKFVKTALKDDALPPTTTIDIESAGYRAHRLSGVSLLNDSAHFVVDLQAGSGRSDENLTHVQALAKDRPLKEREAIMQQLDAANADQAMRPGQTLSAAQVSATAVAVPSSIRVGTSCSGRSCSGVSVYSLEDYVGKGLDEEWIPSWHANSLAAGAVAYRTYGAYFVAHPISSRYDICNTTSCQVFNSDSVSATVAAAKTTKGVILSRDGRSAAFSEYSSENNAWDDPSDGLSCSNNDLSCGNGKNGSPRNNWPCLSDSVGKGKGCFGHGRGMSQWGTQRWANSNGRDWKWITDHYFNNNNSPGGMRNAYRSDSGGTPNPGSITGTVNTNGTPLNVRSGPGTSYSVVDTLADNTSVTIQCQTNGTSVTGTYGTSKIWNRIGSGRFIPDAYTYTGSDTSVAPAC</sequence>
<dbReference type="Gene3D" id="2.30.30.40">
    <property type="entry name" value="SH3 Domains"/>
    <property type="match status" value="1"/>
</dbReference>
<name>A0ABY3XI34_9GAMM</name>
<feature type="domain" description="SH3b" evidence="2">
    <location>
        <begin position="532"/>
        <end position="605"/>
    </location>
</feature>
<gene>
    <name evidence="3" type="ORF">MOV92_08605</name>
</gene>
<dbReference type="Pfam" id="PF08486">
    <property type="entry name" value="SpoIID"/>
    <property type="match status" value="1"/>
</dbReference>
<dbReference type="Proteomes" id="UP000829194">
    <property type="component" value="Chromosome"/>
</dbReference>
<keyword evidence="1" id="KW-0732">Signal</keyword>
<evidence type="ECO:0000259" key="2">
    <source>
        <dbReference type="PROSITE" id="PS51781"/>
    </source>
</evidence>
<feature type="signal peptide" evidence="1">
    <location>
        <begin position="1"/>
        <end position="45"/>
    </location>
</feature>